<reference evidence="2" key="1">
    <citation type="journal article" date="2014" name="Sci. Data">
        <title>Genomes of diverse isolates of the marine cyanobacterium Prochlorococcus.</title>
        <authorList>
            <person name="Biller S."/>
            <person name="Berube P."/>
            <person name="Thompson J."/>
            <person name="Kelly L."/>
            <person name="Roggensack S."/>
            <person name="Awad L."/>
            <person name="Roache-Johnson K."/>
            <person name="Ding H."/>
            <person name="Giovannoni S.J."/>
            <person name="Moore L.R."/>
            <person name="Chisholm S.W."/>
        </authorList>
    </citation>
    <scope>NUCLEOTIDE SEQUENCE [LARGE SCALE GENOMIC DNA]</scope>
    <source>
        <strain evidence="2">MIT 9201</strain>
    </source>
</reference>
<dbReference type="Proteomes" id="UP000030355">
    <property type="component" value="Unassembled WGS sequence"/>
</dbReference>
<dbReference type="EMBL" id="JNAL01000018">
    <property type="protein sequence ID" value="KGF94693.1"/>
    <property type="molecule type" value="Genomic_DNA"/>
</dbReference>
<dbReference type="AlphaFoldDB" id="A0A0A2A2R8"/>
<dbReference type="STRING" id="93057.EU95_1910"/>
<protein>
    <submittedName>
        <fullName evidence="1">Uncharacterized protein</fullName>
    </submittedName>
</protein>
<evidence type="ECO:0000313" key="2">
    <source>
        <dbReference type="Proteomes" id="UP000030355"/>
    </source>
</evidence>
<organism evidence="1 2">
    <name type="scientific">Prochlorococcus marinus str. MIT 9201</name>
    <dbReference type="NCBI Taxonomy" id="93057"/>
    <lineage>
        <taxon>Bacteria</taxon>
        <taxon>Bacillati</taxon>
        <taxon>Cyanobacteriota</taxon>
        <taxon>Cyanophyceae</taxon>
        <taxon>Synechococcales</taxon>
        <taxon>Prochlorococcaceae</taxon>
        <taxon>Prochlorococcus</taxon>
    </lineage>
</organism>
<comment type="caution">
    <text evidence="1">The sequence shown here is derived from an EMBL/GenBank/DDBJ whole genome shotgun (WGS) entry which is preliminary data.</text>
</comment>
<name>A0A0A2A2R8_PROMR</name>
<dbReference type="eggNOG" id="ENOG5032KC2">
    <property type="taxonomic scope" value="Bacteria"/>
</dbReference>
<proteinExistence type="predicted"/>
<evidence type="ECO:0000313" key="1">
    <source>
        <dbReference type="EMBL" id="KGF94693.1"/>
    </source>
</evidence>
<gene>
    <name evidence="1" type="ORF">EU95_1910</name>
</gene>
<sequence length="53" mass="6314">MIDMKNYDFQEKQFQISDPIESYFECITTCNIQDGKCIARCVEILKENDNKIF</sequence>
<accession>A0A0A2A2R8</accession>